<dbReference type="InterPro" id="IPR002059">
    <property type="entry name" value="CSP_DNA-bd"/>
</dbReference>
<dbReference type="InterPro" id="IPR012340">
    <property type="entry name" value="NA-bd_OB-fold"/>
</dbReference>
<dbReference type="Pfam" id="PF00313">
    <property type="entry name" value="CSD"/>
    <property type="match status" value="1"/>
</dbReference>
<evidence type="ECO:0000256" key="1">
    <source>
        <dbReference type="ARBA" id="ARBA00004496"/>
    </source>
</evidence>
<sequence length="81" mass="8770">MTDGENWVHGTVRWFDTAKGFGFLESPEYPNGVFVEYSSIDSPGFKTLSAGQPVVFTCELRPRGVEATAVRPMALLSTAAA</sequence>
<dbReference type="RefSeq" id="WP_147129046.1">
    <property type="nucleotide sequence ID" value="NZ_BJXA01000005.1"/>
</dbReference>
<dbReference type="GO" id="GO:0005737">
    <property type="term" value="C:cytoplasm"/>
    <property type="evidence" value="ECO:0007669"/>
    <property type="project" value="UniProtKB-SubCell"/>
</dbReference>
<dbReference type="EMBL" id="BJXA01000005">
    <property type="protein sequence ID" value="GEM36821.1"/>
    <property type="molecule type" value="Genomic_DNA"/>
</dbReference>
<dbReference type="PANTHER" id="PTHR46109">
    <property type="entry name" value="PROTEIN LIN-28"/>
    <property type="match status" value="1"/>
</dbReference>
<dbReference type="InterPro" id="IPR051373">
    <property type="entry name" value="Lin-28_RNA-binding"/>
</dbReference>
<dbReference type="PROSITE" id="PS51857">
    <property type="entry name" value="CSD_2"/>
    <property type="match status" value="1"/>
</dbReference>
<dbReference type="OrthoDB" id="4551220at2"/>
<evidence type="ECO:0000256" key="2">
    <source>
        <dbReference type="ARBA" id="ARBA00022490"/>
    </source>
</evidence>
<dbReference type="SMART" id="SM00357">
    <property type="entry name" value="CSP"/>
    <property type="match status" value="1"/>
</dbReference>
<evidence type="ECO:0000313" key="4">
    <source>
        <dbReference type="EMBL" id="GEM36821.1"/>
    </source>
</evidence>
<dbReference type="Proteomes" id="UP000321424">
    <property type="component" value="Unassembled WGS sequence"/>
</dbReference>
<dbReference type="SUPFAM" id="SSF50249">
    <property type="entry name" value="Nucleic acid-binding proteins"/>
    <property type="match status" value="1"/>
</dbReference>
<dbReference type="Gene3D" id="2.40.50.140">
    <property type="entry name" value="Nucleic acid-binding proteins"/>
    <property type="match status" value="1"/>
</dbReference>
<dbReference type="GO" id="GO:0003729">
    <property type="term" value="F:mRNA binding"/>
    <property type="evidence" value="ECO:0007669"/>
    <property type="project" value="TreeGrafter"/>
</dbReference>
<dbReference type="PIRSF" id="PIRSF002599">
    <property type="entry name" value="Cold_shock_A"/>
    <property type="match status" value="1"/>
</dbReference>
<evidence type="ECO:0000313" key="5">
    <source>
        <dbReference type="Proteomes" id="UP000321424"/>
    </source>
</evidence>
<comment type="subcellular location">
    <subcellularLocation>
        <location evidence="1">Cytoplasm</location>
    </subcellularLocation>
</comment>
<protein>
    <submittedName>
        <fullName evidence="4">Cold shock domain protein CspD</fullName>
    </submittedName>
</protein>
<feature type="domain" description="CSD" evidence="3">
    <location>
        <begin position="7"/>
        <end position="72"/>
    </location>
</feature>
<keyword evidence="5" id="KW-1185">Reference proteome</keyword>
<comment type="caution">
    <text evidence="4">The sequence shown here is derived from an EMBL/GenBank/DDBJ whole genome shotgun (WGS) entry which is preliminary data.</text>
</comment>
<organism evidence="4 5">
    <name type="scientific">Nocardia ninae NBRC 108245</name>
    <dbReference type="NCBI Taxonomy" id="1210091"/>
    <lineage>
        <taxon>Bacteria</taxon>
        <taxon>Bacillati</taxon>
        <taxon>Actinomycetota</taxon>
        <taxon>Actinomycetes</taxon>
        <taxon>Mycobacteriales</taxon>
        <taxon>Nocardiaceae</taxon>
        <taxon>Nocardia</taxon>
    </lineage>
</organism>
<dbReference type="PANTHER" id="PTHR46109:SF1">
    <property type="entry name" value="PROTEIN LIN-28 HOMOLOG"/>
    <property type="match status" value="1"/>
</dbReference>
<dbReference type="AlphaFoldDB" id="A0A511M8D2"/>
<evidence type="ECO:0000259" key="3">
    <source>
        <dbReference type="PROSITE" id="PS51857"/>
    </source>
</evidence>
<accession>A0A511M8D2</accession>
<reference evidence="4 5" key="1">
    <citation type="submission" date="2019-07" db="EMBL/GenBank/DDBJ databases">
        <title>Whole genome shotgun sequence of Nocardia ninae NBRC 108245.</title>
        <authorList>
            <person name="Hosoyama A."/>
            <person name="Uohara A."/>
            <person name="Ohji S."/>
            <person name="Ichikawa N."/>
        </authorList>
    </citation>
    <scope>NUCLEOTIDE SEQUENCE [LARGE SCALE GENOMIC DNA]</scope>
    <source>
        <strain evidence="4 5">NBRC 108245</strain>
    </source>
</reference>
<keyword evidence="2" id="KW-0963">Cytoplasm</keyword>
<dbReference type="PRINTS" id="PR00050">
    <property type="entry name" value="COLDSHOCK"/>
</dbReference>
<name>A0A511M8D2_9NOCA</name>
<gene>
    <name evidence="4" type="primary">cspD</name>
    <name evidence="4" type="ORF">NN4_13400</name>
</gene>
<proteinExistence type="predicted"/>
<dbReference type="CDD" id="cd04458">
    <property type="entry name" value="CSP_CDS"/>
    <property type="match status" value="1"/>
</dbReference>
<dbReference type="GO" id="GO:0031054">
    <property type="term" value="P:pre-miRNA processing"/>
    <property type="evidence" value="ECO:0007669"/>
    <property type="project" value="TreeGrafter"/>
</dbReference>
<dbReference type="InterPro" id="IPR011129">
    <property type="entry name" value="CSD"/>
</dbReference>
<dbReference type="InterPro" id="IPR012156">
    <property type="entry name" value="Cold_shock_CspA"/>
</dbReference>